<dbReference type="InParanoid" id="A0A1H9AAM7"/>
<keyword evidence="2" id="KW-1185">Reference proteome</keyword>
<evidence type="ECO:0000313" key="1">
    <source>
        <dbReference type="EMBL" id="SEP73709.1"/>
    </source>
</evidence>
<proteinExistence type="predicted"/>
<dbReference type="Gene3D" id="3.30.2310.20">
    <property type="entry name" value="RelE-like"/>
    <property type="match status" value="1"/>
</dbReference>
<reference evidence="2" key="1">
    <citation type="submission" date="2016-10" db="EMBL/GenBank/DDBJ databases">
        <authorList>
            <person name="Varghese N."/>
            <person name="Submissions S."/>
        </authorList>
    </citation>
    <scope>NUCLEOTIDE SEQUENCE [LARGE SCALE GENOMIC DNA]</scope>
    <source>
        <strain evidence="2">DSM 24740</strain>
    </source>
</reference>
<organism evidence="1 2">
    <name type="scientific">Neolewinella agarilytica</name>
    <dbReference type="NCBI Taxonomy" id="478744"/>
    <lineage>
        <taxon>Bacteria</taxon>
        <taxon>Pseudomonadati</taxon>
        <taxon>Bacteroidota</taxon>
        <taxon>Saprospiria</taxon>
        <taxon>Saprospirales</taxon>
        <taxon>Lewinellaceae</taxon>
        <taxon>Neolewinella</taxon>
    </lineage>
</organism>
<name>A0A1H9AAM7_9BACT</name>
<gene>
    <name evidence="1" type="ORF">SAMN05444359_10226</name>
</gene>
<protein>
    <submittedName>
        <fullName evidence="1">ParE toxin of type II toxin-antitoxin system, parDE</fullName>
    </submittedName>
</protein>
<sequence>MTNYSHASATKAVLAIKKKILSLEKFPESNPVYHKSSGKRNLTYRYIVAKKVHRIIFTILVEDLRVIISRITHARADKGGIIRSLEEE</sequence>
<dbReference type="STRING" id="478744.SAMN05444359_10226"/>
<dbReference type="AlphaFoldDB" id="A0A1H9AAM7"/>
<accession>A0A1H9AAM7</accession>
<dbReference type="InterPro" id="IPR035093">
    <property type="entry name" value="RelE/ParE_toxin_dom_sf"/>
</dbReference>
<dbReference type="Proteomes" id="UP000199021">
    <property type="component" value="Unassembled WGS sequence"/>
</dbReference>
<evidence type="ECO:0000313" key="2">
    <source>
        <dbReference type="Proteomes" id="UP000199021"/>
    </source>
</evidence>
<dbReference type="EMBL" id="FOFB01000002">
    <property type="protein sequence ID" value="SEP73709.1"/>
    <property type="molecule type" value="Genomic_DNA"/>
</dbReference>